<dbReference type="AlphaFoldDB" id="A0A152A0Y4"/>
<evidence type="ECO:0000313" key="2">
    <source>
        <dbReference type="Proteomes" id="UP000076078"/>
    </source>
</evidence>
<comment type="caution">
    <text evidence="1">The sequence shown here is derived from an EMBL/GenBank/DDBJ whole genome shotgun (WGS) entry which is preliminary data.</text>
</comment>
<name>A0A152A0Y4_TIELA</name>
<organism evidence="1 2">
    <name type="scientific">Tieghemostelium lacteum</name>
    <name type="common">Slime mold</name>
    <name type="synonym">Dictyostelium lacteum</name>
    <dbReference type="NCBI Taxonomy" id="361077"/>
    <lineage>
        <taxon>Eukaryota</taxon>
        <taxon>Amoebozoa</taxon>
        <taxon>Evosea</taxon>
        <taxon>Eumycetozoa</taxon>
        <taxon>Dictyostelia</taxon>
        <taxon>Dictyosteliales</taxon>
        <taxon>Raperosteliaceae</taxon>
        <taxon>Tieghemostelium</taxon>
    </lineage>
</organism>
<evidence type="ECO:0000313" key="1">
    <source>
        <dbReference type="EMBL" id="KYQ99907.1"/>
    </source>
</evidence>
<reference evidence="1 2" key="1">
    <citation type="submission" date="2015-12" db="EMBL/GenBank/DDBJ databases">
        <title>Dictyostelia acquired genes for synthesis and detection of signals that induce cell-type specialization by lateral gene transfer from prokaryotes.</title>
        <authorList>
            <person name="Gloeckner G."/>
            <person name="Schaap P."/>
        </authorList>
    </citation>
    <scope>NUCLEOTIDE SEQUENCE [LARGE SCALE GENOMIC DNA]</scope>
    <source>
        <strain evidence="1 2">TK</strain>
    </source>
</reference>
<dbReference type="InParanoid" id="A0A152A0Y4"/>
<dbReference type="FunCoup" id="A0A152A0Y4">
    <property type="interactions" value="74"/>
</dbReference>
<protein>
    <submittedName>
        <fullName evidence="1">Uncharacterized protein</fullName>
    </submittedName>
</protein>
<gene>
    <name evidence="1" type="ORF">DLAC_03874</name>
</gene>
<accession>A0A152A0Y4</accession>
<dbReference type="EMBL" id="LODT01000020">
    <property type="protein sequence ID" value="KYQ99907.1"/>
    <property type="molecule type" value="Genomic_DNA"/>
</dbReference>
<keyword evidence="2" id="KW-1185">Reference proteome</keyword>
<sequence length="134" mass="15070">MIKVQISDLSQQEDYLQLGQFQRHYQAPCGSISMANVTYSSEYGFSAVASVSGMVIFQNVTFINQQQFTGQAALYVQGVFNQWTPLKGVAQSQYQFYATYAPASGYNGGTDYFYIDSCKVSDEYQETEQMVALY</sequence>
<dbReference type="Proteomes" id="UP000076078">
    <property type="component" value="Unassembled WGS sequence"/>
</dbReference>
<proteinExistence type="predicted"/>